<dbReference type="InterPro" id="IPR025269">
    <property type="entry name" value="SAM-like_dom"/>
</dbReference>
<dbReference type="PROSITE" id="PS51898">
    <property type="entry name" value="TYR_RECOMBINASE"/>
    <property type="match status" value="1"/>
</dbReference>
<dbReference type="InterPro" id="IPR035386">
    <property type="entry name" value="Arm-DNA-bind_5"/>
</dbReference>
<evidence type="ECO:0000256" key="3">
    <source>
        <dbReference type="ARBA" id="ARBA00023172"/>
    </source>
</evidence>
<dbReference type="InterPro" id="IPR011010">
    <property type="entry name" value="DNA_brk_join_enz"/>
</dbReference>
<accession>A0AAP3BCZ4</accession>
<dbReference type="InterPro" id="IPR010998">
    <property type="entry name" value="Integrase_recombinase_N"/>
</dbReference>
<protein>
    <submittedName>
        <fullName evidence="5">Site-specific integrase</fullName>
    </submittedName>
</protein>
<evidence type="ECO:0000313" key="6">
    <source>
        <dbReference type="Proteomes" id="UP001209344"/>
    </source>
</evidence>
<dbReference type="CDD" id="cd01185">
    <property type="entry name" value="INTN1_C_like"/>
    <property type="match status" value="1"/>
</dbReference>
<dbReference type="GO" id="GO:0003677">
    <property type="term" value="F:DNA binding"/>
    <property type="evidence" value="ECO:0007669"/>
    <property type="project" value="UniProtKB-KW"/>
</dbReference>
<dbReference type="PANTHER" id="PTHR30349">
    <property type="entry name" value="PHAGE INTEGRASE-RELATED"/>
    <property type="match status" value="1"/>
</dbReference>
<reference evidence="5" key="1">
    <citation type="submission" date="2022-11" db="EMBL/GenBank/DDBJ databases">
        <title>Genomic repertoires linked with pathogenic potency of arthritogenic Prevotella copri isolated from the gut of rheumatoid arthritis patients.</title>
        <authorList>
            <person name="Nii T."/>
            <person name="Maeda Y."/>
            <person name="Motooka D."/>
            <person name="Naito M."/>
            <person name="Matsumoto Y."/>
            <person name="Ogawa T."/>
            <person name="Oguro-Igashira E."/>
            <person name="Kishikawa T."/>
            <person name="Yamashita M."/>
            <person name="Koizumi S."/>
            <person name="Kurakawa T."/>
            <person name="Okumura R."/>
            <person name="Kayama H."/>
            <person name="Murakami M."/>
            <person name="Sakaguchi T."/>
            <person name="Das B."/>
            <person name="Nakamura S."/>
            <person name="Okada Y."/>
            <person name="Kumanogoh A."/>
            <person name="Takeda K."/>
        </authorList>
    </citation>
    <scope>NUCLEOTIDE SEQUENCE</scope>
    <source>
        <strain evidence="5">F3-75</strain>
    </source>
</reference>
<dbReference type="Gene3D" id="1.10.443.10">
    <property type="entry name" value="Intergrase catalytic core"/>
    <property type="match status" value="1"/>
</dbReference>
<evidence type="ECO:0000313" key="5">
    <source>
        <dbReference type="EMBL" id="MCW4128358.1"/>
    </source>
</evidence>
<dbReference type="Pfam" id="PF17293">
    <property type="entry name" value="Arm-DNA-bind_5"/>
    <property type="match status" value="1"/>
</dbReference>
<evidence type="ECO:0000256" key="2">
    <source>
        <dbReference type="ARBA" id="ARBA00023125"/>
    </source>
</evidence>
<dbReference type="SUPFAM" id="SSF56349">
    <property type="entry name" value="DNA breaking-rejoining enzymes"/>
    <property type="match status" value="1"/>
</dbReference>
<comment type="caution">
    <text evidence="5">The sequence shown here is derived from an EMBL/GenBank/DDBJ whole genome shotgun (WGS) entry which is preliminary data.</text>
</comment>
<dbReference type="GO" id="GO:0015074">
    <property type="term" value="P:DNA integration"/>
    <property type="evidence" value="ECO:0007669"/>
    <property type="project" value="InterPro"/>
</dbReference>
<dbReference type="EMBL" id="JAPDVK010000002">
    <property type="protein sequence ID" value="MCW4128358.1"/>
    <property type="molecule type" value="Genomic_DNA"/>
</dbReference>
<proteinExistence type="inferred from homology"/>
<dbReference type="Gene3D" id="1.10.150.130">
    <property type="match status" value="1"/>
</dbReference>
<keyword evidence="2" id="KW-0238">DNA-binding</keyword>
<dbReference type="InterPro" id="IPR013762">
    <property type="entry name" value="Integrase-like_cat_sf"/>
</dbReference>
<dbReference type="PANTHER" id="PTHR30349:SF64">
    <property type="entry name" value="PROPHAGE INTEGRASE INTD-RELATED"/>
    <property type="match status" value="1"/>
</dbReference>
<keyword evidence="3" id="KW-0233">DNA recombination</keyword>
<evidence type="ECO:0000259" key="4">
    <source>
        <dbReference type="PROSITE" id="PS51898"/>
    </source>
</evidence>
<sequence length="399" mass="45028">MARTKKVVKAKEPVKLWFKALRNGNKAIYLRSYVPNSDSKGYMYESLGMYLVPEVDAATKNQNKNTLLAAEAIKAQRIIDAANGKASIKKTDRGKQTLLVDWMQYYAEKKEKLGQSKSNAVTIKNVLLHLIKYKGDKITMAQVDKAYCEGFVMYLANGKTIGTSKPERSGEHKEKPIANSTARLYFNTFVTALNEAVRDGIIDKNPTAQLKKEEKKPLKRSENDRGYLEIDEVKKLIETPCNDEQIKMAFLFACFCGLRLSDVKDMKWKDIKFDADGGAVVSKVQVKTRQSIVVPLSANALMWLPDRGKAKDNEPVYDLPTHFTINRSVKKWAKDAQIEKNVTFHLSRHTFATTLLTLGADIYTTSKLLGHKNLRTTQIYAEVVSKKKAEAVNLMDSVF</sequence>
<name>A0AAP3BCZ4_9BACT</name>
<gene>
    <name evidence="5" type="ORF">ONT16_08830</name>
</gene>
<dbReference type="InterPro" id="IPR050090">
    <property type="entry name" value="Tyrosine_recombinase_XerCD"/>
</dbReference>
<dbReference type="RefSeq" id="WP_264966141.1">
    <property type="nucleotide sequence ID" value="NZ_JAPDVK010000002.1"/>
</dbReference>
<organism evidence="5 6">
    <name type="scientific">Segatella copri</name>
    <dbReference type="NCBI Taxonomy" id="165179"/>
    <lineage>
        <taxon>Bacteria</taxon>
        <taxon>Pseudomonadati</taxon>
        <taxon>Bacteroidota</taxon>
        <taxon>Bacteroidia</taxon>
        <taxon>Bacteroidales</taxon>
        <taxon>Prevotellaceae</taxon>
        <taxon>Segatella</taxon>
    </lineage>
</organism>
<evidence type="ECO:0000256" key="1">
    <source>
        <dbReference type="ARBA" id="ARBA00008857"/>
    </source>
</evidence>
<dbReference type="Pfam" id="PF13102">
    <property type="entry name" value="Phage_int_SAM_5"/>
    <property type="match status" value="1"/>
</dbReference>
<comment type="similarity">
    <text evidence="1">Belongs to the 'phage' integrase family.</text>
</comment>
<dbReference type="GO" id="GO:0006310">
    <property type="term" value="P:DNA recombination"/>
    <property type="evidence" value="ECO:0007669"/>
    <property type="project" value="UniProtKB-KW"/>
</dbReference>
<dbReference type="InterPro" id="IPR002104">
    <property type="entry name" value="Integrase_catalytic"/>
</dbReference>
<dbReference type="Proteomes" id="UP001209344">
    <property type="component" value="Unassembled WGS sequence"/>
</dbReference>
<dbReference type="AlphaFoldDB" id="A0AAP3BCZ4"/>
<feature type="domain" description="Tyr recombinase" evidence="4">
    <location>
        <begin position="223"/>
        <end position="393"/>
    </location>
</feature>
<dbReference type="Pfam" id="PF00589">
    <property type="entry name" value="Phage_integrase"/>
    <property type="match status" value="1"/>
</dbReference>